<dbReference type="Proteomes" id="UP000674318">
    <property type="component" value="Unassembled WGS sequence"/>
</dbReference>
<dbReference type="AlphaFoldDB" id="A0A836ISG9"/>
<keyword evidence="3" id="KW-1185">Reference proteome</keyword>
<dbReference type="GeneID" id="94290223"/>
<dbReference type="EMBL" id="JAFJZO010000026">
    <property type="protein sequence ID" value="KAG5501883.1"/>
    <property type="molecule type" value="Genomic_DNA"/>
</dbReference>
<dbReference type="KEGG" id="phet:94290223"/>
<dbReference type="OrthoDB" id="267758at2759"/>
<gene>
    <name evidence="2" type="ORF">JKF63_04153</name>
</gene>
<feature type="region of interest" description="Disordered" evidence="1">
    <location>
        <begin position="293"/>
        <end position="312"/>
    </location>
</feature>
<dbReference type="RefSeq" id="XP_067756330.1">
    <property type="nucleotide sequence ID" value="XM_067900146.1"/>
</dbReference>
<accession>A0A836ISG9</accession>
<sequence length="600" mass="61767">MPLPGTGPNVYVAQRQALVRNMIEQYQRGPVAGISEVVPLFFAGASTSGACAGAVDHHDSPCFSDTAGQRGALGWYSSGSYMSSTGPRASGCSATTTYERVMAPVTTYFQLRQPAAACNPVPAAPGTAAVSTHLTILPVLTQVEVLGIPIDTSAALGAVASSGVRGGMGGAGTAIMSGLGGGDMSSRPFTLAEFLPQLAKRSTNLDGYVVVVLRCEGTRRTRGADRASLGGGTTVARPDPVDRCSVYPTVAHQGNTCSNSRERPMQPDGGSRWGTSALRRASSTCLSSSLQEEGRCSAPLSPRPQSLNQRQRRRHRVTELFGGQHLRLLYQQLQNCGVAHPAISIVEVSDEAELCSPKMLPVSLASGKNSPEEASFCRDELGAPVMSYPKACAAAGGESGVAEMGLAPLEPSSQSSALSDSGTSTASSAVSALLRWSSSVLTSAVASMPQGTEKTHAVLSTNGDLSEKRQAPAPVGVLPGKKAQWTVPPPTPEAPTTALQHAMSSLRVAARQLGVTTCDMSYASTTTTPLTGRASSSYSRESTWAATEATAAGASVPVVPTSPGVVMGNAPGGGTAVLARALESLVTTLVYRDISATLTQ</sequence>
<protein>
    <submittedName>
        <fullName evidence="2">Uncharacterized protein</fullName>
    </submittedName>
</protein>
<organism evidence="2 3">
    <name type="scientific">Porcisia hertigi</name>
    <dbReference type="NCBI Taxonomy" id="2761500"/>
    <lineage>
        <taxon>Eukaryota</taxon>
        <taxon>Discoba</taxon>
        <taxon>Euglenozoa</taxon>
        <taxon>Kinetoplastea</taxon>
        <taxon>Metakinetoplastina</taxon>
        <taxon>Trypanosomatida</taxon>
        <taxon>Trypanosomatidae</taxon>
        <taxon>Leishmaniinae</taxon>
        <taxon>Porcisia</taxon>
    </lineage>
</organism>
<feature type="region of interest" description="Disordered" evidence="1">
    <location>
        <begin position="462"/>
        <end position="496"/>
    </location>
</feature>
<feature type="region of interest" description="Disordered" evidence="1">
    <location>
        <begin position="252"/>
        <end position="274"/>
    </location>
</feature>
<evidence type="ECO:0000313" key="2">
    <source>
        <dbReference type="EMBL" id="KAG5501883.1"/>
    </source>
</evidence>
<reference evidence="2 3" key="1">
    <citation type="submission" date="2021-02" db="EMBL/GenBank/DDBJ databases">
        <title>Porcisia hertigi Genome sequencing and assembly.</title>
        <authorList>
            <person name="Almutairi H."/>
            <person name="Gatherer D."/>
        </authorList>
    </citation>
    <scope>NUCLEOTIDE SEQUENCE [LARGE SCALE GENOMIC DNA]</scope>
    <source>
        <strain evidence="2 3">C119</strain>
    </source>
</reference>
<proteinExistence type="predicted"/>
<name>A0A836ISG9_9TRYP</name>
<evidence type="ECO:0000313" key="3">
    <source>
        <dbReference type="Proteomes" id="UP000674318"/>
    </source>
</evidence>
<comment type="caution">
    <text evidence="2">The sequence shown here is derived from an EMBL/GenBank/DDBJ whole genome shotgun (WGS) entry which is preliminary data.</text>
</comment>
<evidence type="ECO:0000256" key="1">
    <source>
        <dbReference type="SAM" id="MobiDB-lite"/>
    </source>
</evidence>